<keyword evidence="3 8" id="KW-1134">Transmembrane beta strand</keyword>
<evidence type="ECO:0000256" key="1">
    <source>
        <dbReference type="ARBA" id="ARBA00004571"/>
    </source>
</evidence>
<evidence type="ECO:0000256" key="7">
    <source>
        <dbReference type="ARBA" id="ARBA00023237"/>
    </source>
</evidence>
<dbReference type="InterPro" id="IPR000531">
    <property type="entry name" value="Beta-barrel_TonB"/>
</dbReference>
<dbReference type="NCBIfam" id="TIGR04056">
    <property type="entry name" value="OMP_RagA_SusC"/>
    <property type="match status" value="1"/>
</dbReference>
<feature type="domain" description="TonB-dependent receptor plug" evidence="12">
    <location>
        <begin position="227"/>
        <end position="331"/>
    </location>
</feature>
<gene>
    <name evidence="13" type="ORF">LV85_03723</name>
</gene>
<evidence type="ECO:0000256" key="9">
    <source>
        <dbReference type="RuleBase" id="RU003357"/>
    </source>
</evidence>
<dbReference type="InterPro" id="IPR008969">
    <property type="entry name" value="CarboxyPept-like_regulatory"/>
</dbReference>
<dbReference type="Gene3D" id="2.60.40.1120">
    <property type="entry name" value="Carboxypeptidase-like, regulatory domain"/>
    <property type="match status" value="1"/>
</dbReference>
<protein>
    <submittedName>
        <fullName evidence="13">TonB-linked SusC/RagA family outer membrane protein</fullName>
    </submittedName>
</protein>
<organism evidence="13 14">
    <name type="scientific">Algoriphagus chordae</name>
    <dbReference type="NCBI Taxonomy" id="237019"/>
    <lineage>
        <taxon>Bacteria</taxon>
        <taxon>Pseudomonadati</taxon>
        <taxon>Bacteroidota</taxon>
        <taxon>Cytophagia</taxon>
        <taxon>Cytophagales</taxon>
        <taxon>Cyclobacteriaceae</taxon>
        <taxon>Algoriphagus</taxon>
    </lineage>
</organism>
<evidence type="ECO:0000259" key="11">
    <source>
        <dbReference type="Pfam" id="PF00593"/>
    </source>
</evidence>
<reference evidence="13 14" key="1">
    <citation type="submission" date="2018-06" db="EMBL/GenBank/DDBJ databases">
        <title>Genomic Encyclopedia of Archaeal and Bacterial Type Strains, Phase II (KMG-II): from individual species to whole genera.</title>
        <authorList>
            <person name="Goeker M."/>
        </authorList>
    </citation>
    <scope>NUCLEOTIDE SEQUENCE [LARGE SCALE GENOMIC DNA]</scope>
    <source>
        <strain evidence="13 14">DSM 19830</strain>
    </source>
</reference>
<dbReference type="InterPro" id="IPR023996">
    <property type="entry name" value="TonB-dep_OMP_SusC/RagA"/>
</dbReference>
<evidence type="ECO:0000256" key="5">
    <source>
        <dbReference type="ARBA" id="ARBA00023077"/>
    </source>
</evidence>
<dbReference type="Gene3D" id="2.170.130.10">
    <property type="entry name" value="TonB-dependent receptor, plug domain"/>
    <property type="match status" value="1"/>
</dbReference>
<dbReference type="Gene3D" id="2.40.170.20">
    <property type="entry name" value="TonB-dependent receptor, beta-barrel domain"/>
    <property type="match status" value="1"/>
</dbReference>
<evidence type="ECO:0000313" key="13">
    <source>
        <dbReference type="EMBL" id="PZX48312.1"/>
    </source>
</evidence>
<dbReference type="GO" id="GO:0009279">
    <property type="term" value="C:cell outer membrane"/>
    <property type="evidence" value="ECO:0007669"/>
    <property type="project" value="UniProtKB-SubCell"/>
</dbReference>
<evidence type="ECO:0000256" key="8">
    <source>
        <dbReference type="PROSITE-ProRule" id="PRU01360"/>
    </source>
</evidence>
<dbReference type="InterPro" id="IPR039426">
    <property type="entry name" value="TonB-dep_rcpt-like"/>
</dbReference>
<evidence type="ECO:0000256" key="3">
    <source>
        <dbReference type="ARBA" id="ARBA00022452"/>
    </source>
</evidence>
<dbReference type="Pfam" id="PF00593">
    <property type="entry name" value="TonB_dep_Rec_b-barrel"/>
    <property type="match status" value="1"/>
</dbReference>
<keyword evidence="6 8" id="KW-0472">Membrane</keyword>
<feature type="chain" id="PRO_5015981448" evidence="10">
    <location>
        <begin position="33"/>
        <end position="1161"/>
    </location>
</feature>
<evidence type="ECO:0000256" key="10">
    <source>
        <dbReference type="SAM" id="SignalP"/>
    </source>
</evidence>
<comment type="similarity">
    <text evidence="8 9">Belongs to the TonB-dependent receptor family.</text>
</comment>
<keyword evidence="10" id="KW-0732">Signal</keyword>
<dbReference type="Pfam" id="PF07715">
    <property type="entry name" value="Plug"/>
    <property type="match status" value="1"/>
</dbReference>
<keyword evidence="2 8" id="KW-0813">Transport</keyword>
<dbReference type="SUPFAM" id="SSF49464">
    <property type="entry name" value="Carboxypeptidase regulatory domain-like"/>
    <property type="match status" value="1"/>
</dbReference>
<evidence type="ECO:0000256" key="6">
    <source>
        <dbReference type="ARBA" id="ARBA00023136"/>
    </source>
</evidence>
<dbReference type="AlphaFoldDB" id="A0A2W7SCG4"/>
<comment type="caution">
    <text evidence="13">The sequence shown here is derived from an EMBL/GenBank/DDBJ whole genome shotgun (WGS) entry which is preliminary data.</text>
</comment>
<keyword evidence="14" id="KW-1185">Reference proteome</keyword>
<keyword evidence="5 9" id="KW-0798">TonB box</keyword>
<dbReference type="RefSeq" id="WP_245942372.1">
    <property type="nucleotide sequence ID" value="NZ_QKZT01000021.1"/>
</dbReference>
<feature type="signal peptide" evidence="10">
    <location>
        <begin position="1"/>
        <end position="32"/>
    </location>
</feature>
<evidence type="ECO:0000256" key="2">
    <source>
        <dbReference type="ARBA" id="ARBA00022448"/>
    </source>
</evidence>
<evidence type="ECO:0000259" key="12">
    <source>
        <dbReference type="Pfam" id="PF07715"/>
    </source>
</evidence>
<keyword evidence="7 8" id="KW-0998">Cell outer membrane</keyword>
<dbReference type="NCBIfam" id="TIGR04057">
    <property type="entry name" value="SusC_RagA_signa"/>
    <property type="match status" value="1"/>
</dbReference>
<dbReference type="SUPFAM" id="SSF56935">
    <property type="entry name" value="Porins"/>
    <property type="match status" value="1"/>
</dbReference>
<comment type="subcellular location">
    <subcellularLocation>
        <location evidence="1 8">Cell outer membrane</location>
        <topology evidence="1 8">Multi-pass membrane protein</topology>
    </subcellularLocation>
</comment>
<dbReference type="InterPro" id="IPR023997">
    <property type="entry name" value="TonB-dep_OMP_SusC/RagA_CS"/>
</dbReference>
<dbReference type="PROSITE" id="PS52016">
    <property type="entry name" value="TONB_DEPENDENT_REC_3"/>
    <property type="match status" value="1"/>
</dbReference>
<keyword evidence="4 8" id="KW-0812">Transmembrane</keyword>
<evidence type="ECO:0000313" key="14">
    <source>
        <dbReference type="Proteomes" id="UP000248882"/>
    </source>
</evidence>
<dbReference type="InterPro" id="IPR037066">
    <property type="entry name" value="Plug_dom_sf"/>
</dbReference>
<dbReference type="InterPro" id="IPR012910">
    <property type="entry name" value="Plug_dom"/>
</dbReference>
<feature type="domain" description="TonB-dependent receptor-like beta-barrel" evidence="11">
    <location>
        <begin position="607"/>
        <end position="932"/>
    </location>
</feature>
<sequence length="1161" mass="128076">MIKSLRVLSPFLNLSLIAVLMLGMSVFSTASANDLLQAGDIEKVVISMQPRELSIKDAFREIEQKTTFTFFFTDEVVDLSRNVILKNSRASVATFLGEIAQQSQLKFKQVNETISVNSAIPATKVRKVQEEPVEKEITGQITDEDGLGIPGVNILLKGSVAGTITDLDGNYTLSVPDEGAVLVVSFIGFKKQEIEVGARSSVDIIMVEDFAGLDEVVVVGFGSKEREDISGAVTAVKMDKVLGDRPVTDAAKALQGTVPGLQITYGSGQPGSGTNINIRGFTSINGGSPLVLVNNVPMSLDDVNPRDIEDVVVLKDASAASIYGAEAAFGVILITTKTGGFEQPMKLEYSNNFGFTQPSTLPEKASPLDFVSALDDWGQQTYWTGQNVSDWMGYINDYNANPSAYPEGYITDPNGLRYYTRENDLYGEFLGTNGFEQIHSLSVKGGSKKTSYRISLGFNDEDGIMVTDKDSYRRYTANVDLTTQISPKITTTFNSFYKNGLRTGPIGGNWSSLYYSAINFHSATPIGSDNLGGTEEIPFATPANLIKYSPERENFEEVIRFFFKGSYKPLAGMEINAEYTFEKSRDEISSPSFTPTMINPATLSITPYNPGASSYFTSSNKRNYHAINAYGKYNKNFGEHVLDFMVGMNQQVSVREGFNASRQELISPSNPGLSTATGVVNVSDFYTDYGIVGFFARANYQFKEKYLLEVNGRYDGSSRFPEGNRFGFFPSLSGAWKVSREPFMAGVARAITELKLRASWGEIGNQAVEGAWGNYPYLPTMNSSNVAWIDNDSGVRAVSLSAPGLVSANYSWEAVRTTNIGVDFGLFENKLFTTFDWYNRQTLDMLSAGSQLPASLGASAPLQNVADLKTVGWELDVKWRENFDRLSYTVGFNLYNNNTEITRFQNEAGLLSQYYVGQNLNEIWGFTTDGYYTVDDFVDGSLDANLLNGELKDGVPSYNGVNQNPGDIKYVDLDGDGEIFTGNSTLDDPGDRSVIGNSTRGMEYGVNGSLTYSNFDLSIFIRGIGKRDVWINNPVYFPYTFEFTTIYNHQLDYWTPDNTDAFYPRNYPNGGGNYGNSRRVQSKYLANGAYLRLQNITLGYSLSDNLLDRLKITRFRVYVSGENLLNFDHLPDGLDADLTGINNGGNYPFIRKISFGLNVTF</sequence>
<accession>A0A2W7SCG4</accession>
<dbReference type="InterPro" id="IPR036942">
    <property type="entry name" value="Beta-barrel_TonB_sf"/>
</dbReference>
<dbReference type="Proteomes" id="UP000248882">
    <property type="component" value="Unassembled WGS sequence"/>
</dbReference>
<dbReference type="EMBL" id="QKZT01000021">
    <property type="protein sequence ID" value="PZX48312.1"/>
    <property type="molecule type" value="Genomic_DNA"/>
</dbReference>
<name>A0A2W7SCG4_9BACT</name>
<proteinExistence type="inferred from homology"/>
<evidence type="ECO:0000256" key="4">
    <source>
        <dbReference type="ARBA" id="ARBA00022692"/>
    </source>
</evidence>
<dbReference type="Pfam" id="PF13715">
    <property type="entry name" value="CarbopepD_reg_2"/>
    <property type="match status" value="1"/>
</dbReference>